<evidence type="ECO:0000256" key="2">
    <source>
        <dbReference type="ARBA" id="ARBA00022692"/>
    </source>
</evidence>
<feature type="domain" description="ABC transporter" evidence="7">
    <location>
        <begin position="9"/>
        <end position="265"/>
    </location>
</feature>
<reference evidence="9" key="1">
    <citation type="journal article" date="2019" name="Int. J. Syst. Evol. Microbiol.">
        <title>The Global Catalogue of Microorganisms (GCM) 10K type strain sequencing project: providing services to taxonomists for standard genome sequencing and annotation.</title>
        <authorList>
            <consortium name="The Broad Institute Genomics Platform"/>
            <consortium name="The Broad Institute Genome Sequencing Center for Infectious Disease"/>
            <person name="Wu L."/>
            <person name="Ma J."/>
        </authorList>
    </citation>
    <scope>NUCLEOTIDE SEQUENCE [LARGE SCALE GENOMIC DNA]</scope>
    <source>
        <strain evidence="9">JCM 4416</strain>
    </source>
</reference>
<keyword evidence="3 6" id="KW-1133">Transmembrane helix</keyword>
<accession>A0ABQ2T5M4</accession>
<sequence length="1000" mass="105236">MDDPSGLAVVADGLGLKGPRGWAFRDVSADAAPGALIAVTGPSGTGRTCLLLALTGRMRPTEGRAVVGGLELPRRMAAVRRRSTLAHVAGVTDLDPALTVAEHLREQELLSRRFGGARGALPGPRRLIRPRAERREERRRRVDEALAAAGLGLGALPKGGRTAVRDLERVEALRLSLALALLGRPRLLGIDDADLKLSAAEREEVWTLLRSVSGTGVTVLAVCSEPPPGAVVVRTGAERAGGPETEGAAPTGDGPGRSPPARTATSRTTPPTAPATRSAATRRPAPAARPTPTARPAPTTRRRPTTMRSPRLAALELRRFGRGTLPRAALVALLVLPLLYGALYLWSFWDPYGRLDRIPVALVNEDEGATANGRRITAGDDITEGLRDSSAFDWREVSEEEARRGVEDGTYYLSLTVPADFSRRVASSSGDSPETGALRVRTNDANNYIVGQISRTVFGEVRQAASTKTSRSFLDQIFVSFSDIHGETVKAARGADKLNGGIGEAEKGSKDLAAGLKEARAGSGKLTKGLKDLHKGAGTLKDGSSKVADGTRLLAGKVNALNAEAGPFLKKNEKAIGATARFVADTAGQLREDLDALAEKAPAAAKEAREASGTLDTLHRERCEDADEPDPACPELKKAAEAVADASSVADDVSALVTGHRADLKTLDGQLATLEKQARALAGRAPHLSEDLDDAVSRVNKLNAGAGKVAAGAKKLDKGLATAETGARDLDKGVGRLKTGADDLSGGLFKLADGSEELAGGLHRGAGQIPDYDEAQRDERTEVMADPVRLVSRDLHKAPNYGTGFAPYFIPLSLWVGAMVAYMLIAPMNRRALAAGASAWRIALAGWLPVAAIGVAQTVALMAVLHWGLGLRMARTAGTVGFLFLVTACFAALVQWLNARFGAAGRILVLALLMLQLTSAGGTYPVQTSPDFFNALHPFLPMTHVVEALRRLISGGGLGPVWTACAVLAAFTAGALALTALSARRRQVWTLDRLHPELSL</sequence>
<feature type="transmembrane region" description="Helical" evidence="6">
    <location>
        <begin position="907"/>
        <end position="926"/>
    </location>
</feature>
<protein>
    <recommendedName>
        <fullName evidence="7">ABC transporter domain-containing protein</fullName>
    </recommendedName>
</protein>
<dbReference type="InterPro" id="IPR051328">
    <property type="entry name" value="T7SS_ABC-Transporter"/>
</dbReference>
<feature type="compositionally biased region" description="Low complexity" evidence="5">
    <location>
        <begin position="259"/>
        <end position="286"/>
    </location>
</feature>
<comment type="caution">
    <text evidence="8">The sequence shown here is derived from an EMBL/GenBank/DDBJ whole genome shotgun (WGS) entry which is preliminary data.</text>
</comment>
<feature type="transmembrane region" description="Helical" evidence="6">
    <location>
        <begin position="805"/>
        <end position="825"/>
    </location>
</feature>
<dbReference type="InterPro" id="IPR003439">
    <property type="entry name" value="ABC_transporter-like_ATP-bd"/>
</dbReference>
<feature type="region of interest" description="Disordered" evidence="5">
    <location>
        <begin position="238"/>
        <end position="311"/>
    </location>
</feature>
<dbReference type="NCBIfam" id="TIGR03061">
    <property type="entry name" value="pip_yhgE_Nterm"/>
    <property type="match status" value="1"/>
</dbReference>
<evidence type="ECO:0000256" key="6">
    <source>
        <dbReference type="SAM" id="Phobius"/>
    </source>
</evidence>
<gene>
    <name evidence="8" type="ORF">GCM10010285_33050</name>
</gene>
<evidence type="ECO:0000256" key="4">
    <source>
        <dbReference type="ARBA" id="ARBA00023136"/>
    </source>
</evidence>
<dbReference type="InterPro" id="IPR017501">
    <property type="entry name" value="Phage_infect_YhgE_C"/>
</dbReference>
<evidence type="ECO:0000313" key="8">
    <source>
        <dbReference type="EMBL" id="GGS50918.1"/>
    </source>
</evidence>
<feature type="transmembrane region" description="Helical" evidence="6">
    <location>
        <begin position="961"/>
        <end position="983"/>
    </location>
</feature>
<dbReference type="Pfam" id="PF12698">
    <property type="entry name" value="ABC2_membrane_3"/>
    <property type="match status" value="2"/>
</dbReference>
<dbReference type="InterPro" id="IPR027417">
    <property type="entry name" value="P-loop_NTPase"/>
</dbReference>
<evidence type="ECO:0000256" key="5">
    <source>
        <dbReference type="SAM" id="MobiDB-lite"/>
    </source>
</evidence>
<proteinExistence type="predicted"/>
<feature type="transmembrane region" description="Helical" evidence="6">
    <location>
        <begin position="328"/>
        <end position="349"/>
    </location>
</feature>
<dbReference type="PROSITE" id="PS50893">
    <property type="entry name" value="ABC_TRANSPORTER_2"/>
    <property type="match status" value="1"/>
</dbReference>
<dbReference type="NCBIfam" id="TIGR03057">
    <property type="entry name" value="xxxLxxG_by_4"/>
    <property type="match status" value="1"/>
</dbReference>
<feature type="transmembrane region" description="Helical" evidence="6">
    <location>
        <begin position="846"/>
        <end position="867"/>
    </location>
</feature>
<keyword evidence="9" id="KW-1185">Reference proteome</keyword>
<dbReference type="Gene3D" id="1.20.5.340">
    <property type="match status" value="1"/>
</dbReference>
<comment type="subcellular location">
    <subcellularLocation>
        <location evidence="1">Membrane</location>
        <topology evidence="1">Multi-pass membrane protein</topology>
    </subcellularLocation>
</comment>
<feature type="transmembrane region" description="Helical" evidence="6">
    <location>
        <begin position="873"/>
        <end position="895"/>
    </location>
</feature>
<name>A0ABQ2T5M4_STREZ</name>
<evidence type="ECO:0000259" key="7">
    <source>
        <dbReference type="PROSITE" id="PS50893"/>
    </source>
</evidence>
<dbReference type="InterPro" id="IPR017500">
    <property type="entry name" value="Phage_infect_YhgE_N"/>
</dbReference>
<evidence type="ECO:0000256" key="1">
    <source>
        <dbReference type="ARBA" id="ARBA00004141"/>
    </source>
</evidence>
<keyword evidence="4 6" id="KW-0472">Membrane</keyword>
<dbReference type="Proteomes" id="UP000597853">
    <property type="component" value="Unassembled WGS sequence"/>
</dbReference>
<dbReference type="SUPFAM" id="SSF52540">
    <property type="entry name" value="P-loop containing nucleoside triphosphate hydrolases"/>
    <property type="match status" value="1"/>
</dbReference>
<dbReference type="Pfam" id="PF00005">
    <property type="entry name" value="ABC_tran"/>
    <property type="match status" value="1"/>
</dbReference>
<dbReference type="PANTHER" id="PTHR43077:SF5">
    <property type="entry name" value="PHAGE INFECTION PROTEIN"/>
    <property type="match status" value="1"/>
</dbReference>
<dbReference type="EMBL" id="BMTX01000008">
    <property type="protein sequence ID" value="GGS50918.1"/>
    <property type="molecule type" value="Genomic_DNA"/>
</dbReference>
<dbReference type="PANTHER" id="PTHR43077">
    <property type="entry name" value="TRANSPORT PERMEASE YVFS-RELATED"/>
    <property type="match status" value="1"/>
</dbReference>
<keyword evidence="2 6" id="KW-0812">Transmembrane</keyword>
<dbReference type="Gene3D" id="3.40.1710.10">
    <property type="entry name" value="abc type-2 transporter like domain"/>
    <property type="match status" value="1"/>
</dbReference>
<dbReference type="InterPro" id="IPR023908">
    <property type="entry name" value="xxxLxxG_rpt"/>
</dbReference>
<dbReference type="NCBIfam" id="TIGR03062">
    <property type="entry name" value="pip_yhgE_Cterm"/>
    <property type="match status" value="1"/>
</dbReference>
<dbReference type="InterPro" id="IPR013525">
    <property type="entry name" value="ABC2_TM"/>
</dbReference>
<evidence type="ECO:0000313" key="9">
    <source>
        <dbReference type="Proteomes" id="UP000597853"/>
    </source>
</evidence>
<evidence type="ECO:0000256" key="3">
    <source>
        <dbReference type="ARBA" id="ARBA00022989"/>
    </source>
</evidence>
<organism evidence="8 9">
    <name type="scientific">Streptomyces pseudogriseolus</name>
    <name type="common">Streptomyces gancidicus</name>
    <name type="synonym">Streptomyces rubiginosus</name>
    <dbReference type="NCBI Taxonomy" id="36817"/>
    <lineage>
        <taxon>Bacteria</taxon>
        <taxon>Bacillati</taxon>
        <taxon>Actinomycetota</taxon>
        <taxon>Actinomycetes</taxon>
        <taxon>Kitasatosporales</taxon>
        <taxon>Streptomycetaceae</taxon>
        <taxon>Streptomyces</taxon>
        <taxon>Streptomyces pseudogriseolus group</taxon>
    </lineage>
</organism>
<dbReference type="Gene3D" id="3.40.50.300">
    <property type="entry name" value="P-loop containing nucleotide triphosphate hydrolases"/>
    <property type="match status" value="1"/>
</dbReference>